<feature type="region of interest" description="Disordered" evidence="1">
    <location>
        <begin position="1"/>
        <end position="20"/>
    </location>
</feature>
<dbReference type="EMBL" id="CAMPGE010000781">
    <property type="protein sequence ID" value="CAI2359538.1"/>
    <property type="molecule type" value="Genomic_DNA"/>
</dbReference>
<feature type="compositionally biased region" description="Polar residues" evidence="1">
    <location>
        <begin position="604"/>
        <end position="613"/>
    </location>
</feature>
<name>A0AAD1U0E8_EUPCR</name>
<feature type="region of interest" description="Disordered" evidence="1">
    <location>
        <begin position="85"/>
        <end position="110"/>
    </location>
</feature>
<gene>
    <name evidence="2" type="ORF">ECRASSUSDP1_LOCUS829</name>
</gene>
<evidence type="ECO:0000313" key="3">
    <source>
        <dbReference type="Proteomes" id="UP001295684"/>
    </source>
</evidence>
<feature type="compositionally biased region" description="Polar residues" evidence="1">
    <location>
        <begin position="95"/>
        <end position="110"/>
    </location>
</feature>
<proteinExistence type="predicted"/>
<evidence type="ECO:0000313" key="2">
    <source>
        <dbReference type="EMBL" id="CAI2359538.1"/>
    </source>
</evidence>
<feature type="compositionally biased region" description="Basic residues" evidence="1">
    <location>
        <begin position="569"/>
        <end position="580"/>
    </location>
</feature>
<organism evidence="2 3">
    <name type="scientific">Euplotes crassus</name>
    <dbReference type="NCBI Taxonomy" id="5936"/>
    <lineage>
        <taxon>Eukaryota</taxon>
        <taxon>Sar</taxon>
        <taxon>Alveolata</taxon>
        <taxon>Ciliophora</taxon>
        <taxon>Intramacronucleata</taxon>
        <taxon>Spirotrichea</taxon>
        <taxon>Hypotrichia</taxon>
        <taxon>Euplotida</taxon>
        <taxon>Euplotidae</taxon>
        <taxon>Moneuplotes</taxon>
    </lineage>
</organism>
<dbReference type="AlphaFoldDB" id="A0AAD1U0E8"/>
<evidence type="ECO:0000256" key="1">
    <source>
        <dbReference type="SAM" id="MobiDB-lite"/>
    </source>
</evidence>
<keyword evidence="3" id="KW-1185">Reference proteome</keyword>
<reference evidence="2" key="1">
    <citation type="submission" date="2023-07" db="EMBL/GenBank/DDBJ databases">
        <authorList>
            <consortium name="AG Swart"/>
            <person name="Singh M."/>
            <person name="Singh A."/>
            <person name="Seah K."/>
            <person name="Emmerich C."/>
        </authorList>
    </citation>
    <scope>NUCLEOTIDE SEQUENCE</scope>
    <source>
        <strain evidence="2">DP1</strain>
    </source>
</reference>
<comment type="caution">
    <text evidence="2">The sequence shown here is derived from an EMBL/GenBank/DDBJ whole genome shotgun (WGS) entry which is preliminary data.</text>
</comment>
<protein>
    <submittedName>
        <fullName evidence="2">Uncharacterized protein</fullName>
    </submittedName>
</protein>
<accession>A0AAD1U0E8</accession>
<dbReference type="Proteomes" id="UP001295684">
    <property type="component" value="Unassembled WGS sequence"/>
</dbReference>
<sequence length="652" mass="75041">MSKLNQNINQVQSKKINSTRRIQELADASIAEGDNQKHKTQEKVQKIFDFHQVHNHKQDFESEIMSPHFYKPNKKLFYLPQSNKMKSLSKKRQRSQNTHPKGQQNNGSMNYSITEVSSSIPHNKFIRVTSPIERLNIDKISSTKNTTEETDELQTKNFQDFFIQNTKGKKHLSMLEDAKSNCSLMHPIKAHKINKDCYTKEVQGKENESVDTIKHLSQKDSTREEVPSIKDILAENSCSTIEKVIPCELLEDSLNTSSLQKTIMKVPEESKTWNDKEKPFLSTLNKAINYFNQPKTCFSKEIIFEPQYLTQKVLSTDPSSTKGVKETWGKHMYEKVLKTETEGTDPFSILDFQKDSMDEDLKDDLLQDSLNKEPDEGAQIVETAKSAPKTYKQDPRDLNNYTKFAEGSGKIKNEAARVIQSNGAYSRIKQLEKEVLRLNKIVKKEKKKNQDLTNLVKYYECFGPLYKQKLEQDDPQAVFSKMIGGLCVSDKSISGDLKSDAISHQKSPNCTTKLTECEIRRSNRRLASKSREGKAPKDFSSKVIPVKKPCYISQKHSAIHSPKENSKRSSTKSKVGKKFFKKEEERKAVKPRRSKNRKEDRKLNQSLNSPNFYNQVTQETYPDEFNYSLGEKMIVSQLQKLGVKKNSLLQRY</sequence>
<feature type="region of interest" description="Disordered" evidence="1">
    <location>
        <begin position="554"/>
        <end position="613"/>
    </location>
</feature>